<proteinExistence type="predicted"/>
<evidence type="ECO:0000259" key="3">
    <source>
        <dbReference type="Pfam" id="PF13588"/>
    </source>
</evidence>
<feature type="domain" description="DNA methylase adenine-specific" evidence="2">
    <location>
        <begin position="327"/>
        <end position="610"/>
    </location>
</feature>
<evidence type="ECO:0000313" key="5">
    <source>
        <dbReference type="Proteomes" id="UP001500893"/>
    </source>
</evidence>
<feature type="compositionally biased region" description="Polar residues" evidence="1">
    <location>
        <begin position="12"/>
        <end position="32"/>
    </location>
</feature>
<keyword evidence="5" id="KW-1185">Reference proteome</keyword>
<organism evidence="4 5">
    <name type="scientific">Streptomyces rameus</name>
    <dbReference type="NCBI Taxonomy" id="68261"/>
    <lineage>
        <taxon>Bacteria</taxon>
        <taxon>Bacillati</taxon>
        <taxon>Actinomycetota</taxon>
        <taxon>Actinomycetes</taxon>
        <taxon>Kitasatosporales</taxon>
        <taxon>Streptomycetaceae</taxon>
        <taxon>Streptomyces</taxon>
    </lineage>
</organism>
<dbReference type="Pfam" id="PF02384">
    <property type="entry name" value="N6_Mtase"/>
    <property type="match status" value="1"/>
</dbReference>
<protein>
    <submittedName>
        <fullName evidence="4">N-6 DNA methylase</fullName>
    </submittedName>
</protein>
<dbReference type="PANTHER" id="PTHR42998">
    <property type="entry name" value="TYPE I RESTRICTION ENZYME HINDVIIP M PROTEIN-RELATED"/>
    <property type="match status" value="1"/>
</dbReference>
<dbReference type="GO" id="GO:0032259">
    <property type="term" value="P:methylation"/>
    <property type="evidence" value="ECO:0007669"/>
    <property type="project" value="UniProtKB-KW"/>
</dbReference>
<dbReference type="InterPro" id="IPR052916">
    <property type="entry name" value="Type-I_RE_MTase_Subunit"/>
</dbReference>
<dbReference type="Pfam" id="PF13588">
    <property type="entry name" value="HSDR_N_2"/>
    <property type="match status" value="1"/>
</dbReference>
<keyword evidence="4" id="KW-0489">Methyltransferase</keyword>
<feature type="domain" description="Type I restriction enzyme R protein N-terminal" evidence="3">
    <location>
        <begin position="52"/>
        <end position="175"/>
    </location>
</feature>
<sequence length="702" mass="78709">MEQLGFDAADGEQSQESVQPGTATPQTLNATTSLGDGELIDIITNSPVKDTPKEQVRQWVARALWHEYGIRFADMERDFPLAVHSEGGRRRTKKLDIAIFEPGAEHTLKNLHRVVVCKPEPKSGRAVTKIRTFEQANKDLEELKELMGSEEMPQVHYGLWTNGLDLFFLRKEVTRMGAQFEPRSDWPMADDSALSRSVAGTLATLRRGEAGKLKTAFRRCHNYVHGNEGMPKDAAFWQFLYLLFCKMHDERTSRASRTSLRLFAHPDEPFTAEGRKRIRERVLELFDEVKQTYSLFTVRDEISLSDHALAFIVGELAPYNLSGTDIDVKGLAYQELVGTNLRGDRGQYFTPQGAVNLMVSILNPQEHETVLDPACGTGGFLRATLQHLLKQWKEAEGTAKLPDDLDALVEHQTRLREYADRHLFGADFDPFLVRATRMSTMLMTGAPGKVFHMDSLAFPHGHLSGAAEAEREIPLGSVDVFMSNPPFGTDIKIEEIETLDMYRAGVARSFVRDKTSGGVIVADRPVTALAPEQLFIERSVQWVKEGGRIGLVLPNGILSNPGPVDEGIREWILENCWVLASIELPVETFIADANVNILTTVLCLKKKTQDEINTEALNGRPTDYPVFMAVAEKVGKDRRGKAVHKRRPDGEVILETIEEVERVGDEIRTVPRIREAVDDDLPLIAEAYQRFRAVHPEPGLPR</sequence>
<dbReference type="PANTHER" id="PTHR42998:SF1">
    <property type="entry name" value="TYPE I RESTRICTION ENZYME HINDI METHYLASE SUBUNIT"/>
    <property type="match status" value="1"/>
</dbReference>
<dbReference type="InterPro" id="IPR029063">
    <property type="entry name" value="SAM-dependent_MTases_sf"/>
</dbReference>
<dbReference type="RefSeq" id="WP_345053218.1">
    <property type="nucleotide sequence ID" value="NZ_BAAAVM010000049.1"/>
</dbReference>
<dbReference type="InterPro" id="IPR003356">
    <property type="entry name" value="DNA_methylase_A-5"/>
</dbReference>
<dbReference type="NCBIfam" id="NF047738">
    <property type="entry name" value="antiphage_MADS2"/>
    <property type="match status" value="1"/>
</dbReference>
<dbReference type="Gene3D" id="3.40.50.150">
    <property type="entry name" value="Vaccinia Virus protein VP39"/>
    <property type="match status" value="1"/>
</dbReference>
<dbReference type="InterPro" id="IPR029464">
    <property type="entry name" value="HSDR_N"/>
</dbReference>
<reference evidence="5" key="1">
    <citation type="journal article" date="2019" name="Int. J. Syst. Evol. Microbiol.">
        <title>The Global Catalogue of Microorganisms (GCM) 10K type strain sequencing project: providing services to taxonomists for standard genome sequencing and annotation.</title>
        <authorList>
            <consortium name="The Broad Institute Genomics Platform"/>
            <consortium name="The Broad Institute Genome Sequencing Center for Infectious Disease"/>
            <person name="Wu L."/>
            <person name="Ma J."/>
        </authorList>
    </citation>
    <scope>NUCLEOTIDE SEQUENCE [LARGE SCALE GENOMIC DNA]</scope>
    <source>
        <strain evidence="5">JCM 11574</strain>
    </source>
</reference>
<keyword evidence="4" id="KW-0808">Transferase</keyword>
<dbReference type="SUPFAM" id="SSF53335">
    <property type="entry name" value="S-adenosyl-L-methionine-dependent methyltransferases"/>
    <property type="match status" value="1"/>
</dbReference>
<evidence type="ECO:0000313" key="4">
    <source>
        <dbReference type="EMBL" id="GAA3147033.1"/>
    </source>
</evidence>
<evidence type="ECO:0000259" key="2">
    <source>
        <dbReference type="Pfam" id="PF02384"/>
    </source>
</evidence>
<dbReference type="EMBL" id="BAAAVM010000049">
    <property type="protein sequence ID" value="GAA3147033.1"/>
    <property type="molecule type" value="Genomic_DNA"/>
</dbReference>
<dbReference type="Proteomes" id="UP001500893">
    <property type="component" value="Unassembled WGS sequence"/>
</dbReference>
<feature type="region of interest" description="Disordered" evidence="1">
    <location>
        <begin position="1"/>
        <end position="32"/>
    </location>
</feature>
<name>A0ABP6NI82_9ACTN</name>
<comment type="caution">
    <text evidence="4">The sequence shown here is derived from an EMBL/GenBank/DDBJ whole genome shotgun (WGS) entry which is preliminary data.</text>
</comment>
<gene>
    <name evidence="4" type="ORF">GCM10010521_37760</name>
</gene>
<dbReference type="GO" id="GO:0008168">
    <property type="term" value="F:methyltransferase activity"/>
    <property type="evidence" value="ECO:0007669"/>
    <property type="project" value="UniProtKB-KW"/>
</dbReference>
<dbReference type="PRINTS" id="PR00507">
    <property type="entry name" value="N12N6MTFRASE"/>
</dbReference>
<evidence type="ECO:0000256" key="1">
    <source>
        <dbReference type="SAM" id="MobiDB-lite"/>
    </source>
</evidence>
<accession>A0ABP6NI82</accession>